<reference evidence="2 3" key="1">
    <citation type="journal article" date="2016" name="Sci. Rep.">
        <title>Metabolic traits of an uncultured archaeal lineage -MSBL1- from brine pools of the Red Sea.</title>
        <authorList>
            <person name="Mwirichia R."/>
            <person name="Alam I."/>
            <person name="Rashid M."/>
            <person name="Vinu M."/>
            <person name="Ba-Alawi W."/>
            <person name="Anthony Kamau A."/>
            <person name="Kamanda Ngugi D."/>
            <person name="Goker M."/>
            <person name="Klenk H.P."/>
            <person name="Bajic V."/>
            <person name="Stingl U."/>
        </authorList>
    </citation>
    <scope>NUCLEOTIDE SEQUENCE [LARGE SCALE GENOMIC DNA]</scope>
    <source>
        <strain evidence="2">SCGC-AAA259E22</strain>
    </source>
</reference>
<keyword evidence="3" id="KW-1185">Reference proteome</keyword>
<sequence length="76" mass="8194">MAEAYILLTVAIGKVREVSEQLKEVKGVKNVHILTGPFDIIALVEAEDLSTLTNTVVEGIRETDGVVDTNTSIVVQ</sequence>
<dbReference type="Proteomes" id="UP000070657">
    <property type="component" value="Unassembled WGS sequence"/>
</dbReference>
<evidence type="ECO:0000259" key="1">
    <source>
        <dbReference type="Pfam" id="PF01037"/>
    </source>
</evidence>
<evidence type="ECO:0000313" key="2">
    <source>
        <dbReference type="EMBL" id="KXA93192.1"/>
    </source>
</evidence>
<comment type="caution">
    <text evidence="2">The sequence shown here is derived from an EMBL/GenBank/DDBJ whole genome shotgun (WGS) entry which is preliminary data.</text>
</comment>
<organism evidence="2 3">
    <name type="scientific">candidate division MSBL1 archaeon SCGC-AAA259E22</name>
    <dbReference type="NCBI Taxonomy" id="1698265"/>
    <lineage>
        <taxon>Archaea</taxon>
        <taxon>Methanobacteriati</taxon>
        <taxon>Methanobacteriota</taxon>
        <taxon>candidate division MSBL1</taxon>
    </lineage>
</organism>
<name>A0A133UG53_9EURY</name>
<accession>A0A133UG53</accession>
<protein>
    <recommendedName>
        <fullName evidence="1">Transcription regulator AsnC/Lrp ligand binding domain-containing protein</fullName>
    </recommendedName>
</protein>
<dbReference type="AlphaFoldDB" id="A0A133UG53"/>
<dbReference type="Pfam" id="PF01037">
    <property type="entry name" value="AsnC_trans_reg"/>
    <property type="match status" value="1"/>
</dbReference>
<dbReference type="InterPro" id="IPR019887">
    <property type="entry name" value="Tscrpt_reg_AsnC/Lrp_C"/>
</dbReference>
<gene>
    <name evidence="2" type="ORF">AKJ66_02580</name>
</gene>
<dbReference type="SUPFAM" id="SSF54909">
    <property type="entry name" value="Dimeric alpha+beta barrel"/>
    <property type="match status" value="1"/>
</dbReference>
<dbReference type="EMBL" id="LHXP01000026">
    <property type="protein sequence ID" value="KXA93192.1"/>
    <property type="molecule type" value="Genomic_DNA"/>
</dbReference>
<dbReference type="Gene3D" id="3.30.70.920">
    <property type="match status" value="1"/>
</dbReference>
<evidence type="ECO:0000313" key="3">
    <source>
        <dbReference type="Proteomes" id="UP000070657"/>
    </source>
</evidence>
<dbReference type="InterPro" id="IPR011008">
    <property type="entry name" value="Dimeric_a/b-barrel"/>
</dbReference>
<proteinExistence type="predicted"/>
<feature type="domain" description="Transcription regulator AsnC/Lrp ligand binding" evidence="1">
    <location>
        <begin position="6"/>
        <end position="75"/>
    </location>
</feature>